<evidence type="ECO:0000256" key="3">
    <source>
        <dbReference type="ARBA" id="ARBA00022679"/>
    </source>
</evidence>
<feature type="binding site" evidence="7">
    <location>
        <position position="178"/>
    </location>
    <ligand>
        <name>L-aspartate</name>
        <dbReference type="ChEBI" id="CHEBI:29991"/>
    </ligand>
</feature>
<dbReference type="SUPFAM" id="SSF53671">
    <property type="entry name" value="Aspartate/ornithine carbamoyltransferase"/>
    <property type="match status" value="1"/>
</dbReference>
<gene>
    <name evidence="7" type="primary">pyrB</name>
    <name evidence="10" type="ORF">ACFOSU_20280</name>
</gene>
<dbReference type="PRINTS" id="PR00100">
    <property type="entry name" value="AOTCASE"/>
</dbReference>
<feature type="binding site" evidence="7">
    <location>
        <position position="274"/>
    </location>
    <ligand>
        <name>carbamoyl phosphate</name>
        <dbReference type="ChEBI" id="CHEBI:58228"/>
    </ligand>
</feature>
<dbReference type="Gene3D" id="3.40.50.1370">
    <property type="entry name" value="Aspartate/ornithine carbamoyltransferase"/>
    <property type="match status" value="2"/>
</dbReference>
<sequence>MNTLQIDSDGRLRHLLTTEGLPRALIQRILDTAETFVPALGAPPKKVPLLRGKTVFNLFFENSTRTRTTFELAAKRLSADVINMDVAHSSKSKGEDDLDTLFTLEAMGADIFAIRHPENGAAARFAANAAPHVSIINAGDGSHAHPTQGLLDVFTIRRHRPDFEKLTVAIVGDVRHSRVAHSTIHALKTLGTTDIRVVGPERFLPDNAQHLGVSITDDVSAGLDGADVVMGLRIQRERIEGDALAGVADYHSRFGLNAPNLAHAKDDALVMHPGPINRGVEINADIAYGDQSVILEQVRNGIAVRMAVMALIAGNRAVHSHATATT</sequence>
<evidence type="ECO:0000259" key="9">
    <source>
        <dbReference type="Pfam" id="PF02729"/>
    </source>
</evidence>
<evidence type="ECO:0000313" key="11">
    <source>
        <dbReference type="Proteomes" id="UP001595462"/>
    </source>
</evidence>
<dbReference type="HAMAP" id="MF_00001">
    <property type="entry name" value="Asp_carb_tr"/>
    <property type="match status" value="1"/>
</dbReference>
<comment type="function">
    <text evidence="5 7">Catalyzes the condensation of carbamoyl phosphate and aspartate to form carbamoyl aspartate and inorganic phosphate, the committed step in the de novo pyrimidine nucleotide biosynthesis pathway.</text>
</comment>
<dbReference type="PANTHER" id="PTHR45753">
    <property type="entry name" value="ORNITHINE CARBAMOYLTRANSFERASE, MITOCHONDRIAL"/>
    <property type="match status" value="1"/>
</dbReference>
<comment type="caution">
    <text evidence="10">The sequence shown here is derived from an EMBL/GenBank/DDBJ whole genome shotgun (WGS) entry which is preliminary data.</text>
</comment>
<feature type="binding site" evidence="7">
    <location>
        <position position="65"/>
    </location>
    <ligand>
        <name>carbamoyl phosphate</name>
        <dbReference type="ChEBI" id="CHEBI:58228"/>
    </ligand>
</feature>
<accession>A0ABV7ETW1</accession>
<dbReference type="GO" id="GO:0004070">
    <property type="term" value="F:aspartate carbamoyltransferase activity"/>
    <property type="evidence" value="ECO:0007669"/>
    <property type="project" value="UniProtKB-EC"/>
</dbReference>
<dbReference type="PANTHER" id="PTHR45753:SF6">
    <property type="entry name" value="ASPARTATE CARBAMOYLTRANSFERASE"/>
    <property type="match status" value="1"/>
</dbReference>
<comment type="catalytic activity">
    <reaction evidence="6 7">
        <text>carbamoyl phosphate + L-aspartate = N-carbamoyl-L-aspartate + phosphate + H(+)</text>
        <dbReference type="Rhea" id="RHEA:20013"/>
        <dbReference type="ChEBI" id="CHEBI:15378"/>
        <dbReference type="ChEBI" id="CHEBI:29991"/>
        <dbReference type="ChEBI" id="CHEBI:32814"/>
        <dbReference type="ChEBI" id="CHEBI:43474"/>
        <dbReference type="ChEBI" id="CHEBI:58228"/>
        <dbReference type="EC" id="2.1.3.2"/>
    </reaction>
</comment>
<dbReference type="NCBIfam" id="TIGR00670">
    <property type="entry name" value="asp_carb_tr"/>
    <property type="match status" value="1"/>
</dbReference>
<reference evidence="11" key="1">
    <citation type="journal article" date="2019" name="Int. J. Syst. Evol. Microbiol.">
        <title>The Global Catalogue of Microorganisms (GCM) 10K type strain sequencing project: providing services to taxonomists for standard genome sequencing and annotation.</title>
        <authorList>
            <consortium name="The Broad Institute Genomics Platform"/>
            <consortium name="The Broad Institute Genome Sequencing Center for Infectious Disease"/>
            <person name="Wu L."/>
            <person name="Ma J."/>
        </authorList>
    </citation>
    <scope>NUCLEOTIDE SEQUENCE [LARGE SCALE GENOMIC DNA]</scope>
    <source>
        <strain evidence="11">KCTC 52640</strain>
    </source>
</reference>
<feature type="domain" description="Aspartate/ornithine carbamoyltransferase carbamoyl-P binding" evidence="9">
    <location>
        <begin position="13"/>
        <end position="157"/>
    </location>
</feature>
<dbReference type="Pfam" id="PF00185">
    <property type="entry name" value="OTCace"/>
    <property type="match status" value="1"/>
</dbReference>
<keyword evidence="3 7" id="KW-0808">Transferase</keyword>
<protein>
    <recommendedName>
        <fullName evidence="7">Aspartate carbamoyltransferase</fullName>
        <ecNumber evidence="7">2.1.3.2</ecNumber>
    </recommendedName>
    <alternativeName>
        <fullName evidence="7">Aspartate transcarbamylase</fullName>
        <shortName evidence="7">ATCase</shortName>
    </alternativeName>
</protein>
<feature type="binding site" evidence="7">
    <location>
        <position position="275"/>
    </location>
    <ligand>
        <name>carbamoyl phosphate</name>
        <dbReference type="ChEBI" id="CHEBI:58228"/>
    </ligand>
</feature>
<comment type="pathway">
    <text evidence="1 7">Pyrimidine metabolism; UMP biosynthesis via de novo pathway; (S)-dihydroorotate from bicarbonate: step 2/3.</text>
</comment>
<evidence type="ECO:0000256" key="7">
    <source>
        <dbReference type="HAMAP-Rule" id="MF_00001"/>
    </source>
</evidence>
<dbReference type="InterPro" id="IPR002082">
    <property type="entry name" value="Asp_carbamoyltransf"/>
</dbReference>
<dbReference type="InterPro" id="IPR006130">
    <property type="entry name" value="Asp/Orn_carbamoylTrfase"/>
</dbReference>
<dbReference type="NCBIfam" id="NF002032">
    <property type="entry name" value="PRK00856.1"/>
    <property type="match status" value="1"/>
</dbReference>
<dbReference type="RefSeq" id="WP_380691826.1">
    <property type="nucleotide sequence ID" value="NZ_JBHRSS010000010.1"/>
</dbReference>
<feature type="binding site" evidence="7">
    <location>
        <position position="148"/>
    </location>
    <ligand>
        <name>carbamoyl phosphate</name>
        <dbReference type="ChEBI" id="CHEBI:58228"/>
    </ligand>
</feature>
<evidence type="ECO:0000259" key="8">
    <source>
        <dbReference type="Pfam" id="PF00185"/>
    </source>
</evidence>
<feature type="domain" description="Aspartate/ornithine carbamoyltransferase Asp/Orn-binding" evidence="8">
    <location>
        <begin position="165"/>
        <end position="311"/>
    </location>
</feature>
<evidence type="ECO:0000256" key="5">
    <source>
        <dbReference type="ARBA" id="ARBA00043884"/>
    </source>
</evidence>
<feature type="binding site" evidence="7">
    <location>
        <position position="145"/>
    </location>
    <ligand>
        <name>carbamoyl phosphate</name>
        <dbReference type="ChEBI" id="CHEBI:58228"/>
    </ligand>
</feature>
<dbReference type="InterPro" id="IPR036901">
    <property type="entry name" value="Asp/Orn_carbamoylTrfase_sf"/>
</dbReference>
<dbReference type="InterPro" id="IPR006132">
    <property type="entry name" value="Asp/Orn_carbamoyltranf_P-bd"/>
</dbReference>
<evidence type="ECO:0000256" key="1">
    <source>
        <dbReference type="ARBA" id="ARBA00004852"/>
    </source>
</evidence>
<feature type="binding site" evidence="7">
    <location>
        <position position="93"/>
    </location>
    <ligand>
        <name>L-aspartate</name>
        <dbReference type="ChEBI" id="CHEBI:29991"/>
    </ligand>
</feature>
<dbReference type="EMBL" id="JBHRSS010000010">
    <property type="protein sequence ID" value="MFC3106218.1"/>
    <property type="molecule type" value="Genomic_DNA"/>
</dbReference>
<feature type="binding site" evidence="7">
    <location>
        <position position="233"/>
    </location>
    <ligand>
        <name>L-aspartate</name>
        <dbReference type="ChEBI" id="CHEBI:29991"/>
    </ligand>
</feature>
<dbReference type="Proteomes" id="UP001595462">
    <property type="component" value="Unassembled WGS sequence"/>
</dbReference>
<comment type="subunit">
    <text evidence="7">Heterododecamer (2C3:3R2) of six catalytic PyrB chains organized as two trimers (C3), and six regulatory PyrI chains organized as three dimers (R2).</text>
</comment>
<feature type="binding site" evidence="7">
    <location>
        <position position="66"/>
    </location>
    <ligand>
        <name>carbamoyl phosphate</name>
        <dbReference type="ChEBI" id="CHEBI:58228"/>
    </ligand>
</feature>
<evidence type="ECO:0000256" key="2">
    <source>
        <dbReference type="ARBA" id="ARBA00008896"/>
    </source>
</evidence>
<dbReference type="PROSITE" id="PS00097">
    <property type="entry name" value="CARBAMOYLTRANSFERASE"/>
    <property type="match status" value="1"/>
</dbReference>
<comment type="similarity">
    <text evidence="2 7">Belongs to the aspartate/ornithine carbamoyltransferase superfamily. ATCase family.</text>
</comment>
<name>A0ABV7ETW1_9GAMM</name>
<feature type="binding site" evidence="7">
    <location>
        <position position="115"/>
    </location>
    <ligand>
        <name>carbamoyl phosphate</name>
        <dbReference type="ChEBI" id="CHEBI:58228"/>
    </ligand>
</feature>
<proteinExistence type="inferred from homology"/>
<dbReference type="InterPro" id="IPR006131">
    <property type="entry name" value="Asp_carbamoyltransf_Asp/Orn-bd"/>
</dbReference>
<dbReference type="PRINTS" id="PR00101">
    <property type="entry name" value="ATCASE"/>
</dbReference>
<organism evidence="10 11">
    <name type="scientific">Salinisphaera aquimarina</name>
    <dbReference type="NCBI Taxonomy" id="2094031"/>
    <lineage>
        <taxon>Bacteria</taxon>
        <taxon>Pseudomonadati</taxon>
        <taxon>Pseudomonadota</taxon>
        <taxon>Gammaproteobacteria</taxon>
        <taxon>Salinisphaerales</taxon>
        <taxon>Salinisphaeraceae</taxon>
        <taxon>Salinisphaera</taxon>
    </lineage>
</organism>
<evidence type="ECO:0000256" key="4">
    <source>
        <dbReference type="ARBA" id="ARBA00022975"/>
    </source>
</evidence>
<keyword evidence="4 7" id="KW-0665">Pyrimidine biosynthesis</keyword>
<evidence type="ECO:0000256" key="6">
    <source>
        <dbReference type="ARBA" id="ARBA00048859"/>
    </source>
</evidence>
<dbReference type="EC" id="2.1.3.2" evidence="7"/>
<evidence type="ECO:0000313" key="10">
    <source>
        <dbReference type="EMBL" id="MFC3106218.1"/>
    </source>
</evidence>
<keyword evidence="11" id="KW-1185">Reference proteome</keyword>
<dbReference type="Pfam" id="PF02729">
    <property type="entry name" value="OTCace_N"/>
    <property type="match status" value="1"/>
</dbReference>